<comment type="caution">
    <text evidence="12">The sequence shown here is derived from an EMBL/GenBank/DDBJ whole genome shotgun (WGS) entry which is preliminary data.</text>
</comment>
<dbReference type="PROSITE" id="PS00134">
    <property type="entry name" value="TRYPSIN_HIS"/>
    <property type="match status" value="1"/>
</dbReference>
<dbReference type="SMART" id="SM00020">
    <property type="entry name" value="Tryp_SPc"/>
    <property type="match status" value="1"/>
</dbReference>
<dbReference type="PRINTS" id="PR00722">
    <property type="entry name" value="CHYMOTRYPSIN"/>
</dbReference>
<keyword evidence="6 9" id="KW-0720">Serine protease</keyword>
<feature type="transmembrane region" description="Helical" evidence="10">
    <location>
        <begin position="233"/>
        <end position="257"/>
    </location>
</feature>
<dbReference type="PANTHER" id="PTHR24252">
    <property type="entry name" value="ACROSIN-RELATED"/>
    <property type="match status" value="1"/>
</dbReference>
<feature type="transmembrane region" description="Helical" evidence="10">
    <location>
        <begin position="263"/>
        <end position="280"/>
    </location>
</feature>
<dbReference type="Proteomes" id="UP001487740">
    <property type="component" value="Unassembled WGS sequence"/>
</dbReference>
<dbReference type="SUPFAM" id="SSF50494">
    <property type="entry name" value="Trypsin-like serine proteases"/>
    <property type="match status" value="1"/>
</dbReference>
<keyword evidence="2" id="KW-0964">Secreted</keyword>
<evidence type="ECO:0000256" key="9">
    <source>
        <dbReference type="RuleBase" id="RU363034"/>
    </source>
</evidence>
<proteinExistence type="predicted"/>
<dbReference type="InterPro" id="IPR001254">
    <property type="entry name" value="Trypsin_dom"/>
</dbReference>
<keyword evidence="10" id="KW-0812">Transmembrane</keyword>
<dbReference type="AlphaFoldDB" id="A0AAW0TH75"/>
<dbReference type="GO" id="GO:0005576">
    <property type="term" value="C:extracellular region"/>
    <property type="evidence" value="ECO:0007669"/>
    <property type="project" value="UniProtKB-SubCell"/>
</dbReference>
<dbReference type="PANTHER" id="PTHR24252:SF7">
    <property type="entry name" value="HYALIN"/>
    <property type="match status" value="1"/>
</dbReference>
<evidence type="ECO:0000256" key="10">
    <source>
        <dbReference type="SAM" id="Phobius"/>
    </source>
</evidence>
<name>A0AAW0TH75_SCYPA</name>
<evidence type="ECO:0000256" key="3">
    <source>
        <dbReference type="ARBA" id="ARBA00022670"/>
    </source>
</evidence>
<dbReference type="PROSITE" id="PS50240">
    <property type="entry name" value="TRYPSIN_DOM"/>
    <property type="match status" value="1"/>
</dbReference>
<feature type="domain" description="Peptidase S1" evidence="11">
    <location>
        <begin position="393"/>
        <end position="628"/>
    </location>
</feature>
<evidence type="ECO:0000256" key="2">
    <source>
        <dbReference type="ARBA" id="ARBA00022525"/>
    </source>
</evidence>
<sequence>MVIGLVLWVVRALIGQYCEEGVAIPLQDLTFNMYRSLVVQSNRLPALLWPLRLVFAGWYLYCFYNAFSSHPLSSPTRATLPGISTSSPALYSGTLTAVLALPVYEKPIDSLADLLEASKQGFYPVTIKEISIDFLFQVAIFLPAAVPDNSCFFVFTSTGRDNFYLGRQSFFPQTYGIACMKGADYRKHFDRVLERLVQSGLVEKYKRDEFLKLGGRITGGGGKRRGQTSAITITHLQGAFFLYVIGVTLALAVLLGSDFKVMAVRRLLPLVVCLVCYVAVTGGRGDGRKDGGGAGGEGGGAAAQIRNIFGVATEEAATTFSPTRGLHTSGPRTPRLWWALWPFKRINTTATTTTITSNTTTSKPLTNLIAISPTISVPSSSSQVSVCGLSGRVVGGNDVKEGALPWAVGVRDKRNITYCGGALITPRHVLTAAHCMAGDPSKFPLHVSIGEQRALPRRTVRVTHALYHSDFGKTSTFDSDLGVLLLEERIDPFPATPCLPEMDREVPEGVAVTVVGWGATSEDGNISSVLKEAELDVLPKGSCIDAYSSNFNPNKMICAGKLNGAADACQGDSGGPLIQRGEREEEEEKAVWVVVGVVSFGNGCGRPGFPGAYTRTSAFLPWLKKVLLLYP</sequence>
<evidence type="ECO:0000256" key="4">
    <source>
        <dbReference type="ARBA" id="ARBA00022729"/>
    </source>
</evidence>
<dbReference type="GO" id="GO:0006508">
    <property type="term" value="P:proteolysis"/>
    <property type="evidence" value="ECO:0007669"/>
    <property type="project" value="UniProtKB-KW"/>
</dbReference>
<keyword evidence="3 9" id="KW-0645">Protease</keyword>
<evidence type="ECO:0000256" key="7">
    <source>
        <dbReference type="ARBA" id="ARBA00023145"/>
    </source>
</evidence>
<dbReference type="InterPro" id="IPR001314">
    <property type="entry name" value="Peptidase_S1A"/>
</dbReference>
<dbReference type="InterPro" id="IPR009003">
    <property type="entry name" value="Peptidase_S1_PA"/>
</dbReference>
<dbReference type="EMBL" id="JARAKH010000030">
    <property type="protein sequence ID" value="KAK8386701.1"/>
    <property type="molecule type" value="Genomic_DNA"/>
</dbReference>
<keyword evidence="10" id="KW-1133">Transmembrane helix</keyword>
<keyword evidence="7" id="KW-0865">Zymogen</keyword>
<evidence type="ECO:0000313" key="13">
    <source>
        <dbReference type="Proteomes" id="UP001487740"/>
    </source>
</evidence>
<keyword evidence="13" id="KW-1185">Reference proteome</keyword>
<keyword evidence="10" id="KW-0472">Membrane</keyword>
<dbReference type="InterPro" id="IPR043504">
    <property type="entry name" value="Peptidase_S1_PA_chymotrypsin"/>
</dbReference>
<dbReference type="FunFam" id="2.40.10.10:FF:000146">
    <property type="entry name" value="Serine protease 53"/>
    <property type="match status" value="1"/>
</dbReference>
<evidence type="ECO:0000256" key="5">
    <source>
        <dbReference type="ARBA" id="ARBA00022801"/>
    </source>
</evidence>
<dbReference type="Pfam" id="PF00089">
    <property type="entry name" value="Trypsin"/>
    <property type="match status" value="1"/>
</dbReference>
<reference evidence="12 13" key="1">
    <citation type="submission" date="2023-03" db="EMBL/GenBank/DDBJ databases">
        <title>High-quality genome of Scylla paramamosain provides insights in environmental adaptation.</title>
        <authorList>
            <person name="Zhang L."/>
        </authorList>
    </citation>
    <scope>NUCLEOTIDE SEQUENCE [LARGE SCALE GENOMIC DNA]</scope>
    <source>
        <strain evidence="12">LZ_2023a</strain>
        <tissue evidence="12">Muscle</tissue>
    </source>
</reference>
<keyword evidence="4" id="KW-0732">Signal</keyword>
<keyword evidence="5 9" id="KW-0378">Hydrolase</keyword>
<keyword evidence="8" id="KW-1015">Disulfide bond</keyword>
<dbReference type="PROSITE" id="PS00135">
    <property type="entry name" value="TRYPSIN_SER"/>
    <property type="match status" value="1"/>
</dbReference>
<evidence type="ECO:0000256" key="8">
    <source>
        <dbReference type="ARBA" id="ARBA00023157"/>
    </source>
</evidence>
<dbReference type="InterPro" id="IPR018114">
    <property type="entry name" value="TRYPSIN_HIS"/>
</dbReference>
<dbReference type="Gene3D" id="2.40.10.10">
    <property type="entry name" value="Trypsin-like serine proteases"/>
    <property type="match status" value="1"/>
</dbReference>
<protein>
    <recommendedName>
        <fullName evidence="11">Peptidase S1 domain-containing protein</fullName>
    </recommendedName>
</protein>
<evidence type="ECO:0000313" key="12">
    <source>
        <dbReference type="EMBL" id="KAK8386701.1"/>
    </source>
</evidence>
<gene>
    <name evidence="12" type="ORF">O3P69_017871</name>
</gene>
<dbReference type="GO" id="GO:0004252">
    <property type="term" value="F:serine-type endopeptidase activity"/>
    <property type="evidence" value="ECO:0007669"/>
    <property type="project" value="InterPro"/>
</dbReference>
<evidence type="ECO:0000259" key="11">
    <source>
        <dbReference type="PROSITE" id="PS50240"/>
    </source>
</evidence>
<organism evidence="12 13">
    <name type="scientific">Scylla paramamosain</name>
    <name type="common">Mud crab</name>
    <dbReference type="NCBI Taxonomy" id="85552"/>
    <lineage>
        <taxon>Eukaryota</taxon>
        <taxon>Metazoa</taxon>
        <taxon>Ecdysozoa</taxon>
        <taxon>Arthropoda</taxon>
        <taxon>Crustacea</taxon>
        <taxon>Multicrustacea</taxon>
        <taxon>Malacostraca</taxon>
        <taxon>Eumalacostraca</taxon>
        <taxon>Eucarida</taxon>
        <taxon>Decapoda</taxon>
        <taxon>Pleocyemata</taxon>
        <taxon>Brachyura</taxon>
        <taxon>Eubrachyura</taxon>
        <taxon>Portunoidea</taxon>
        <taxon>Portunidae</taxon>
        <taxon>Portuninae</taxon>
        <taxon>Scylla</taxon>
    </lineage>
</organism>
<accession>A0AAW0TH75</accession>
<evidence type="ECO:0000256" key="6">
    <source>
        <dbReference type="ARBA" id="ARBA00022825"/>
    </source>
</evidence>
<evidence type="ECO:0000256" key="1">
    <source>
        <dbReference type="ARBA" id="ARBA00004613"/>
    </source>
</evidence>
<comment type="subcellular location">
    <subcellularLocation>
        <location evidence="1">Secreted</location>
    </subcellularLocation>
</comment>
<dbReference type="CDD" id="cd00190">
    <property type="entry name" value="Tryp_SPc"/>
    <property type="match status" value="1"/>
</dbReference>
<dbReference type="InterPro" id="IPR033116">
    <property type="entry name" value="TRYPSIN_SER"/>
</dbReference>